<dbReference type="SUPFAM" id="SSF51419">
    <property type="entry name" value="PLP-binding barrel"/>
    <property type="match status" value="1"/>
</dbReference>
<dbReference type="AlphaFoldDB" id="A0A382ZBJ7"/>
<dbReference type="Pfam" id="PF01168">
    <property type="entry name" value="Ala_racemase_N"/>
    <property type="match status" value="1"/>
</dbReference>
<dbReference type="PANTHER" id="PTHR28004:SF2">
    <property type="entry name" value="D-SERINE DEHYDRATASE"/>
    <property type="match status" value="1"/>
</dbReference>
<proteinExistence type="predicted"/>
<dbReference type="InterPro" id="IPR051466">
    <property type="entry name" value="D-amino_acid_metab_enzyme"/>
</dbReference>
<feature type="non-terminal residue" evidence="2">
    <location>
        <position position="219"/>
    </location>
</feature>
<name>A0A382ZBJ7_9ZZZZ</name>
<dbReference type="InterPro" id="IPR001608">
    <property type="entry name" value="Ala_racemase_N"/>
</dbReference>
<evidence type="ECO:0000313" key="2">
    <source>
        <dbReference type="EMBL" id="SVD92640.1"/>
    </source>
</evidence>
<gene>
    <name evidence="2" type="ORF">METZ01_LOCUS445494</name>
</gene>
<dbReference type="EMBL" id="UINC01182426">
    <property type="protein sequence ID" value="SVD92640.1"/>
    <property type="molecule type" value="Genomic_DNA"/>
</dbReference>
<evidence type="ECO:0000259" key="1">
    <source>
        <dbReference type="Pfam" id="PF01168"/>
    </source>
</evidence>
<sequence length="219" mass="23864">VVDPTTVETPIGYVDLARVRLNADRTATYAAEHRLGWRPHIKTHKSRAIARIQLDKGAIGLTVATLREAEVMAGLTDDILLAYPPVGDARLERLLRLPSSLDLKVGLDSHDVLTPLATAAVRAGRSVGVLIEEDLGLGRVGVRGPDEVIHLANAARSLEGVNFRGLMFYPGHIRMSVQEQVIHQEALNERLVRTLSALRKEGLNPEIISGGSTPTLWRS</sequence>
<dbReference type="PANTHER" id="PTHR28004">
    <property type="entry name" value="ZGC:162816-RELATED"/>
    <property type="match status" value="1"/>
</dbReference>
<feature type="domain" description="Alanine racemase N-terminal" evidence="1">
    <location>
        <begin position="14"/>
        <end position="216"/>
    </location>
</feature>
<accession>A0A382ZBJ7</accession>
<feature type="non-terminal residue" evidence="2">
    <location>
        <position position="1"/>
    </location>
</feature>
<dbReference type="Gene3D" id="3.20.20.10">
    <property type="entry name" value="Alanine racemase"/>
    <property type="match status" value="1"/>
</dbReference>
<dbReference type="InterPro" id="IPR029066">
    <property type="entry name" value="PLP-binding_barrel"/>
</dbReference>
<protein>
    <recommendedName>
        <fullName evidence="1">Alanine racemase N-terminal domain-containing protein</fullName>
    </recommendedName>
</protein>
<organism evidence="2">
    <name type="scientific">marine metagenome</name>
    <dbReference type="NCBI Taxonomy" id="408172"/>
    <lineage>
        <taxon>unclassified sequences</taxon>
        <taxon>metagenomes</taxon>
        <taxon>ecological metagenomes</taxon>
    </lineage>
</organism>
<dbReference type="GO" id="GO:0036088">
    <property type="term" value="P:D-serine catabolic process"/>
    <property type="evidence" value="ECO:0007669"/>
    <property type="project" value="TreeGrafter"/>
</dbReference>
<reference evidence="2" key="1">
    <citation type="submission" date="2018-05" db="EMBL/GenBank/DDBJ databases">
        <authorList>
            <person name="Lanie J.A."/>
            <person name="Ng W.-L."/>
            <person name="Kazmierczak K.M."/>
            <person name="Andrzejewski T.M."/>
            <person name="Davidsen T.M."/>
            <person name="Wayne K.J."/>
            <person name="Tettelin H."/>
            <person name="Glass J.I."/>
            <person name="Rusch D."/>
            <person name="Podicherti R."/>
            <person name="Tsui H.-C.T."/>
            <person name="Winkler M.E."/>
        </authorList>
    </citation>
    <scope>NUCLEOTIDE SEQUENCE</scope>
</reference>
<dbReference type="GO" id="GO:0008721">
    <property type="term" value="F:D-serine ammonia-lyase activity"/>
    <property type="evidence" value="ECO:0007669"/>
    <property type="project" value="TreeGrafter"/>
</dbReference>